<comment type="caution">
    <text evidence="4">The sequence shown here is derived from an EMBL/GenBank/DDBJ whole genome shotgun (WGS) entry which is preliminary data.</text>
</comment>
<feature type="transmembrane region" description="Helical" evidence="2">
    <location>
        <begin position="186"/>
        <end position="209"/>
    </location>
</feature>
<evidence type="ECO:0000259" key="3">
    <source>
        <dbReference type="PROSITE" id="PS50106"/>
    </source>
</evidence>
<reference evidence="4 5" key="1">
    <citation type="submission" date="2018-04" db="EMBL/GenBank/DDBJ databases">
        <title>Genomic Encyclopedia of Archaeal and Bacterial Type Strains, Phase II (KMG-II): from individual species to whole genera.</title>
        <authorList>
            <person name="Goeker M."/>
        </authorList>
    </citation>
    <scope>NUCLEOTIDE SEQUENCE [LARGE SCALE GENOMIC DNA]</scope>
    <source>
        <strain evidence="4 5">DSM 45787</strain>
    </source>
</reference>
<feature type="region of interest" description="Disordered" evidence="1">
    <location>
        <begin position="1"/>
        <end position="38"/>
    </location>
</feature>
<feature type="region of interest" description="Disordered" evidence="1">
    <location>
        <begin position="400"/>
        <end position="444"/>
    </location>
</feature>
<dbReference type="Pfam" id="PF17820">
    <property type="entry name" value="PDZ_6"/>
    <property type="match status" value="1"/>
</dbReference>
<feature type="domain" description="PDZ" evidence="3">
    <location>
        <begin position="342"/>
        <end position="398"/>
    </location>
</feature>
<dbReference type="EMBL" id="QBKR01000011">
    <property type="protein sequence ID" value="PTX59669.1"/>
    <property type="molecule type" value="Genomic_DNA"/>
</dbReference>
<dbReference type="PROSITE" id="PS50106">
    <property type="entry name" value="PDZ"/>
    <property type="match status" value="1"/>
</dbReference>
<keyword evidence="2" id="KW-0472">Membrane</keyword>
<sequence length="444" mass="47865">MHIEIHHEGSTPGKSGGRSLRGGDGAVRNVRRSAGDGQLPDHPTRLCLWDFSYGGIGVEFSLMASEHPLTAVKSLLVHPFWLVALLLAAWQYAWKNIREQQTWGSRLSPPTPLFLRTLLVGCVAGGLISLSVSFFTLDLKPGDLIRVWIVTLVLGTFNLRLACTGIAVGILSLLSLTARGIGAKPGILPDLSVFSAGDWLFLAGLLHLAEWFMVRLDGGAGMMPITVKVAHGRWVGGHLMRKIWPVPLLAATPAGWLPVPLVSGFARVNLSISPEQQRRRSSSLVLVYGVGLTILTLSGVYGMPVLLWAAAVYAILGHEALYWVGRYREIRRPPLFTPAERGIKVLAVLSASPAEEMGIRPGDTLLRVNGEETDSMDEVKRALQKSPAFSKLELLDEHGDPKLAQRPVYEGDPSDLGLVKAPDPVAGKDAEGAPGPEPAVGRTV</sequence>
<accession>A0A2T6BUC6</accession>
<feature type="transmembrane region" description="Helical" evidence="2">
    <location>
        <begin position="243"/>
        <end position="262"/>
    </location>
</feature>
<proteinExistence type="predicted"/>
<name>A0A2T6BUC6_9BACL</name>
<dbReference type="InterPro" id="IPR036034">
    <property type="entry name" value="PDZ_sf"/>
</dbReference>
<dbReference type="Gene3D" id="2.30.42.10">
    <property type="match status" value="1"/>
</dbReference>
<dbReference type="SUPFAM" id="SSF50156">
    <property type="entry name" value="PDZ domain-like"/>
    <property type="match status" value="1"/>
</dbReference>
<organism evidence="4 5">
    <name type="scientific">Melghirimyces profundicolus</name>
    <dbReference type="NCBI Taxonomy" id="1242148"/>
    <lineage>
        <taxon>Bacteria</taxon>
        <taxon>Bacillati</taxon>
        <taxon>Bacillota</taxon>
        <taxon>Bacilli</taxon>
        <taxon>Bacillales</taxon>
        <taxon>Thermoactinomycetaceae</taxon>
        <taxon>Melghirimyces</taxon>
    </lineage>
</organism>
<evidence type="ECO:0000256" key="2">
    <source>
        <dbReference type="SAM" id="Phobius"/>
    </source>
</evidence>
<feature type="transmembrane region" description="Helical" evidence="2">
    <location>
        <begin position="113"/>
        <end position="135"/>
    </location>
</feature>
<evidence type="ECO:0000313" key="4">
    <source>
        <dbReference type="EMBL" id="PTX59669.1"/>
    </source>
</evidence>
<keyword evidence="2" id="KW-0812">Transmembrane</keyword>
<dbReference type="InterPro" id="IPR001478">
    <property type="entry name" value="PDZ"/>
</dbReference>
<evidence type="ECO:0000256" key="1">
    <source>
        <dbReference type="SAM" id="MobiDB-lite"/>
    </source>
</evidence>
<dbReference type="InterPro" id="IPR041489">
    <property type="entry name" value="PDZ_6"/>
</dbReference>
<dbReference type="Proteomes" id="UP000244240">
    <property type="component" value="Unassembled WGS sequence"/>
</dbReference>
<protein>
    <submittedName>
        <fullName evidence="4">PDZ domain-containing protein</fullName>
    </submittedName>
</protein>
<keyword evidence="5" id="KW-1185">Reference proteome</keyword>
<feature type="transmembrane region" description="Helical" evidence="2">
    <location>
        <begin position="283"/>
        <end position="301"/>
    </location>
</feature>
<dbReference type="AlphaFoldDB" id="A0A2T6BUC6"/>
<feature type="compositionally biased region" description="Gly residues" evidence="1">
    <location>
        <begin position="14"/>
        <end position="25"/>
    </location>
</feature>
<feature type="transmembrane region" description="Helical" evidence="2">
    <location>
        <begin position="147"/>
        <end position="174"/>
    </location>
</feature>
<gene>
    <name evidence="4" type="ORF">C8P63_111104</name>
</gene>
<evidence type="ECO:0000313" key="5">
    <source>
        <dbReference type="Proteomes" id="UP000244240"/>
    </source>
</evidence>
<feature type="transmembrane region" description="Helical" evidence="2">
    <location>
        <begin position="75"/>
        <end position="93"/>
    </location>
</feature>
<keyword evidence="2" id="KW-1133">Transmembrane helix</keyword>